<dbReference type="InterPro" id="IPR040452">
    <property type="entry name" value="SfsA_C"/>
</dbReference>
<dbReference type="OrthoDB" id="34139at2157"/>
<evidence type="ECO:0000313" key="5">
    <source>
        <dbReference type="EMBL" id="BBG26033.1"/>
    </source>
</evidence>
<evidence type="ECO:0000256" key="1">
    <source>
        <dbReference type="HAMAP-Rule" id="MF_00095"/>
    </source>
</evidence>
<dbReference type="PANTHER" id="PTHR30545:SF2">
    <property type="entry name" value="SUGAR FERMENTATION STIMULATION PROTEIN A"/>
    <property type="match status" value="1"/>
</dbReference>
<dbReference type="AlphaFoldDB" id="A0A510DSY7"/>
<feature type="domain" description="Sugar fermentation stimulation protein C-terminal" evidence="2">
    <location>
        <begin position="101"/>
        <end position="205"/>
    </location>
</feature>
<name>A0A510DSY7_9CREN</name>
<dbReference type="Proteomes" id="UP000325030">
    <property type="component" value="Chromosome"/>
</dbReference>
<dbReference type="EMBL" id="AP018929">
    <property type="protein sequence ID" value="BBG23281.1"/>
    <property type="molecule type" value="Genomic_DNA"/>
</dbReference>
<reference evidence="7" key="1">
    <citation type="submission" date="2018-09" db="EMBL/GenBank/DDBJ databases">
        <title>Complete Genome Sequencing of Sulfolobus sp. JCM 16834.</title>
        <authorList>
            <person name="Kato S."/>
            <person name="Itoh T."/>
            <person name="Ohkuma M."/>
        </authorList>
    </citation>
    <scope>NUCLEOTIDE SEQUENCE [LARGE SCALE GENOMIC DNA]</scope>
    <source>
        <strain evidence="7">IC-007</strain>
    </source>
</reference>
<dbReference type="InterPro" id="IPR041465">
    <property type="entry name" value="SfsA_N"/>
</dbReference>
<proteinExistence type="inferred from homology"/>
<dbReference type="InterPro" id="IPR005224">
    <property type="entry name" value="SfsA"/>
</dbReference>
<dbReference type="HAMAP" id="MF_00095">
    <property type="entry name" value="SfsA"/>
    <property type="match status" value="1"/>
</dbReference>
<sequence>MGRDSWKEVVDLPVGTVVYTFPELEEDVVERRENRFLVLMRSGRKCHLHDSGRLEELIYPGNRVLVRRKETGKTRCQIEASWAGEWVVTDSSIHSEIAKKFLRGLKPEYKFGDSRLDFGSPHTLVEVKGVTLVRDGVALFPDAPTERGRRHVEELVKGVREGRLSFLLFLVMRRAFCFSPNESDRGFATAFSSAVKEGVNVLVKLFSMRGRHVVYGGEIGLCRE</sequence>
<dbReference type="GO" id="GO:0003677">
    <property type="term" value="F:DNA binding"/>
    <property type="evidence" value="ECO:0007669"/>
    <property type="project" value="InterPro"/>
</dbReference>
<accession>A0A510DSY7</accession>
<evidence type="ECO:0000313" key="7">
    <source>
        <dbReference type="Proteomes" id="UP000325030"/>
    </source>
</evidence>
<evidence type="ECO:0000313" key="4">
    <source>
        <dbReference type="EMBL" id="BBG23281.1"/>
    </source>
</evidence>
<dbReference type="Pfam" id="PF03749">
    <property type="entry name" value="SfsA"/>
    <property type="match status" value="1"/>
</dbReference>
<keyword evidence="6" id="KW-1185">Reference proteome</keyword>
<dbReference type="Gene3D" id="3.40.1350.60">
    <property type="match status" value="1"/>
</dbReference>
<evidence type="ECO:0000259" key="2">
    <source>
        <dbReference type="Pfam" id="PF03749"/>
    </source>
</evidence>
<accession>A0A510E0K8</accession>
<protein>
    <recommendedName>
        <fullName evidence="1">Sugar fermentation stimulation protein homolog</fullName>
    </recommendedName>
</protein>
<comment type="similarity">
    <text evidence="1">Belongs to the SfsA family.</text>
</comment>
<feature type="domain" description="SfsA N-terminal OB" evidence="3">
    <location>
        <begin position="31"/>
        <end position="87"/>
    </location>
</feature>
<dbReference type="EMBL" id="AP018930">
    <property type="protein sequence ID" value="BBG26033.1"/>
    <property type="molecule type" value="Genomic_DNA"/>
</dbReference>
<reference evidence="4 6" key="2">
    <citation type="journal article" date="2020" name="Int. J. Syst. Evol. Microbiol.">
        <title>Sulfuracidifex tepidarius gen. nov., sp. nov. and transfer of Sulfolobus metallicus Huber and Stetter 1992 to the genus Sulfuracidifex as Sulfuracidifex metallicus comb. nov.</title>
        <authorList>
            <person name="Itoh T."/>
            <person name="Miura T."/>
            <person name="Sakai H.D."/>
            <person name="Kato S."/>
            <person name="Ohkuma M."/>
            <person name="Takashina T."/>
        </authorList>
    </citation>
    <scope>NUCLEOTIDE SEQUENCE [LARGE SCALE GENOMIC DNA]</scope>
    <source>
        <strain evidence="4 6">IC-006</strain>
        <strain evidence="5">IC-007</strain>
    </source>
</reference>
<dbReference type="RefSeq" id="WP_054846051.1">
    <property type="nucleotide sequence ID" value="NZ_AP018929.1"/>
</dbReference>
<dbReference type="Pfam" id="PF17746">
    <property type="entry name" value="SfsA_N"/>
    <property type="match status" value="1"/>
</dbReference>
<dbReference type="Gene3D" id="2.40.50.580">
    <property type="match status" value="1"/>
</dbReference>
<dbReference type="Proteomes" id="UP000322983">
    <property type="component" value="Chromosome"/>
</dbReference>
<dbReference type="KEGG" id="step:IC006_0565"/>
<dbReference type="PANTHER" id="PTHR30545">
    <property type="entry name" value="SUGAR FERMENTATION STIMULATION PROTEIN A"/>
    <property type="match status" value="1"/>
</dbReference>
<gene>
    <name evidence="1" type="primary">sfsA</name>
    <name evidence="4" type="ORF">IC006_0565</name>
    <name evidence="5" type="ORF">IC007_0538</name>
</gene>
<evidence type="ECO:0000313" key="6">
    <source>
        <dbReference type="Proteomes" id="UP000322983"/>
    </source>
</evidence>
<dbReference type="GeneID" id="41716996"/>
<organism evidence="4 6">
    <name type="scientific">Sulfuracidifex tepidarius</name>
    <dbReference type="NCBI Taxonomy" id="1294262"/>
    <lineage>
        <taxon>Archaea</taxon>
        <taxon>Thermoproteota</taxon>
        <taxon>Thermoprotei</taxon>
        <taxon>Sulfolobales</taxon>
        <taxon>Sulfolobaceae</taxon>
        <taxon>Sulfuracidifex</taxon>
    </lineage>
</organism>
<evidence type="ECO:0000259" key="3">
    <source>
        <dbReference type="Pfam" id="PF17746"/>
    </source>
</evidence>